<gene>
    <name evidence="1" type="ORF">MSAN_02413200</name>
</gene>
<sequence>MSVAVYLAHATLIRIATRIDSAALLRVPSPRWPRSALPPALALQISQANPPCWRLLAAFDCFDARGASVNRSGELIWSSQRTGLVHVYARTVAPARGRRVALRVHAKLHLDSKLYHVHNYPNTPTASSWPSCPGALPTRSRLDKSVCRPLGGGLLRQEPWAATALVLRHVSRYSPVIRSGAGGYEMHLARDRQPPPRRRSHLRPAAPNLIPLRMHIFRHPAFHRHRTLLHVALRDPRRLDLFSPSPLWAIMVPAPSFHHGPSQRTNTLQARLPSPRIGRRKRLRALLSAVHHSPSLALHSLAFTHDLKSIHPLLRPRPRFSNAHTHVPASVRAVEDDDQRRREGRIAALTGYGCRAGGTGAGWVRVRSEVSRVGEDVGGDGDEDEYILRRLLGDGSDDAGVNFPTTFDLGVQIRTSTAYSAPARHTPHQLGVHRRRVASAGGLVPSKRFFKLYFR</sequence>
<keyword evidence="2" id="KW-1185">Reference proteome</keyword>
<accession>A0A8H7CDW2</accession>
<organism evidence="1 2">
    <name type="scientific">Mycena sanguinolenta</name>
    <dbReference type="NCBI Taxonomy" id="230812"/>
    <lineage>
        <taxon>Eukaryota</taxon>
        <taxon>Fungi</taxon>
        <taxon>Dikarya</taxon>
        <taxon>Basidiomycota</taxon>
        <taxon>Agaricomycotina</taxon>
        <taxon>Agaricomycetes</taxon>
        <taxon>Agaricomycetidae</taxon>
        <taxon>Agaricales</taxon>
        <taxon>Marasmiineae</taxon>
        <taxon>Mycenaceae</taxon>
        <taxon>Mycena</taxon>
    </lineage>
</organism>
<reference evidence="1" key="1">
    <citation type="submission" date="2020-05" db="EMBL/GenBank/DDBJ databases">
        <title>Mycena genomes resolve the evolution of fungal bioluminescence.</title>
        <authorList>
            <person name="Tsai I.J."/>
        </authorList>
    </citation>
    <scope>NUCLEOTIDE SEQUENCE</scope>
    <source>
        <strain evidence="1">160909Yilan</strain>
    </source>
</reference>
<name>A0A8H7CDW2_9AGAR</name>
<comment type="caution">
    <text evidence="1">The sequence shown here is derived from an EMBL/GenBank/DDBJ whole genome shotgun (WGS) entry which is preliminary data.</text>
</comment>
<dbReference type="Proteomes" id="UP000623467">
    <property type="component" value="Unassembled WGS sequence"/>
</dbReference>
<evidence type="ECO:0000313" key="1">
    <source>
        <dbReference type="EMBL" id="KAF7333610.1"/>
    </source>
</evidence>
<dbReference type="EMBL" id="JACAZH010000053">
    <property type="protein sequence ID" value="KAF7333610.1"/>
    <property type="molecule type" value="Genomic_DNA"/>
</dbReference>
<evidence type="ECO:0000313" key="2">
    <source>
        <dbReference type="Proteomes" id="UP000623467"/>
    </source>
</evidence>
<proteinExistence type="predicted"/>
<dbReference type="AlphaFoldDB" id="A0A8H7CDW2"/>
<protein>
    <submittedName>
        <fullName evidence="1">Uncharacterized protein</fullName>
    </submittedName>
</protein>